<dbReference type="InterPro" id="IPR013986">
    <property type="entry name" value="DExx_box_DNA_helicase_dom_sf"/>
</dbReference>
<dbReference type="PROSITE" id="PS51217">
    <property type="entry name" value="UVRD_HELICASE_CTER"/>
    <property type="match status" value="1"/>
</dbReference>
<reference evidence="13" key="1">
    <citation type="submission" date="2019-11" db="EMBL/GenBank/DDBJ databases">
        <title>Microbial mats filling the niche in hypersaline microbial mats.</title>
        <authorList>
            <person name="Wong H.L."/>
            <person name="Macleod F.I."/>
            <person name="White R.A. III"/>
            <person name="Burns B.P."/>
        </authorList>
    </citation>
    <scope>NUCLEOTIDE SEQUENCE</scope>
    <source>
        <strain evidence="13">Bin_327</strain>
    </source>
</reference>
<accession>A0A9D5KAF2</accession>
<feature type="domain" description="UvrD-like helicase C-terminal" evidence="12">
    <location>
        <begin position="351"/>
        <end position="615"/>
    </location>
</feature>
<dbReference type="GO" id="GO:0043138">
    <property type="term" value="F:3'-5' DNA helicase activity"/>
    <property type="evidence" value="ECO:0007669"/>
    <property type="project" value="UniProtKB-EC"/>
</dbReference>
<dbReference type="PANTHER" id="PTHR11070:SF3">
    <property type="entry name" value="DNA 3'-5' HELICASE"/>
    <property type="match status" value="1"/>
</dbReference>
<evidence type="ECO:0000259" key="11">
    <source>
        <dbReference type="PROSITE" id="PS51198"/>
    </source>
</evidence>
<evidence type="ECO:0000256" key="2">
    <source>
        <dbReference type="ARBA" id="ARBA00022741"/>
    </source>
</evidence>
<dbReference type="GO" id="GO:0005829">
    <property type="term" value="C:cytosol"/>
    <property type="evidence" value="ECO:0007669"/>
    <property type="project" value="TreeGrafter"/>
</dbReference>
<dbReference type="EMBL" id="WJKJ01000318">
    <property type="protein sequence ID" value="MBD3365463.1"/>
    <property type="molecule type" value="Genomic_DNA"/>
</dbReference>
<sequence length="642" mass="73154">MVGINLAQDLLNLTPDSFEQPVATPELFIKIDRLAKITKEIEKNLVRSQAREPALHKKLKINYSKALNPMQLAAATATEGPVLVIAGAGSGKTRTIIYRVAYLLERGVPPEQILLLTFTRKAAREMMTRASRLLKDDRGTRIMGGTFHSFANHMLRRYSKLIALKPDFTIADTTDSADIIDFVRRELKLDKKKKAFPRKGRIQEIISKARNCDVPIPAIIEDQYTGLSEFTDDIELVAAGFTGFKRNHHILDFDDLMEVMREALKQSEPFHQRMAHLFRYVMVDEFQDTNTIQKEISDLLASKHRNIMVVGDDSQSIYSFRGANFENILRFPETYPDCAYIRIEQNYRSSPDILDFTNSVISQAKIGYRKHLFSRKKRKGKPEVRGFYDQTSEAEFIVDKILELREAGVPTSQMAVLYRATFHGTFVQAELLKRSIPYVVYGGIRFTERRHVKDMIAYLRIILNPLDAVCWNRVLKLIPGIGSVTASKIVRHVREHGGKFEFADFERSKYGVDLVELGDTLGRAADPHLSLASKIELLRAYYAPILANLEADHEVRLRDVGVLYELTARYEDLERFLSDFALDPPSNQFQDRTTPRIDESEEDPVVLSTVHSAKGLEWNTVFVVHLLDGLFPSDKAVGNIEE</sequence>
<proteinExistence type="inferred from homology"/>
<organism evidence="13 14">
    <name type="scientific">candidate division WOR-3 bacterium</name>
    <dbReference type="NCBI Taxonomy" id="2052148"/>
    <lineage>
        <taxon>Bacteria</taxon>
        <taxon>Bacteria division WOR-3</taxon>
    </lineage>
</organism>
<dbReference type="AlphaFoldDB" id="A0A9D5KAF2"/>
<evidence type="ECO:0000256" key="8">
    <source>
        <dbReference type="ARBA" id="ARBA00034808"/>
    </source>
</evidence>
<comment type="catalytic activity">
    <reaction evidence="7">
        <text>Couples ATP hydrolysis with the unwinding of duplex DNA by translocating in the 3'-5' direction.</text>
        <dbReference type="EC" id="5.6.2.4"/>
    </reaction>
</comment>
<dbReference type="InterPro" id="IPR027417">
    <property type="entry name" value="P-loop_NTPase"/>
</dbReference>
<feature type="domain" description="UvrD-like helicase ATP-binding" evidence="11">
    <location>
        <begin position="65"/>
        <end position="350"/>
    </location>
</feature>
<dbReference type="Gene3D" id="1.10.10.160">
    <property type="match status" value="1"/>
</dbReference>
<dbReference type="GO" id="GO:0016787">
    <property type="term" value="F:hydrolase activity"/>
    <property type="evidence" value="ECO:0007669"/>
    <property type="project" value="UniProtKB-UniRule"/>
</dbReference>
<evidence type="ECO:0000256" key="1">
    <source>
        <dbReference type="ARBA" id="ARBA00009922"/>
    </source>
</evidence>
<name>A0A9D5KAF2_UNCW3</name>
<evidence type="ECO:0000256" key="6">
    <source>
        <dbReference type="ARBA" id="ARBA00023235"/>
    </source>
</evidence>
<dbReference type="GO" id="GO:0005524">
    <property type="term" value="F:ATP binding"/>
    <property type="evidence" value="ECO:0007669"/>
    <property type="project" value="UniProtKB-UniRule"/>
</dbReference>
<dbReference type="Gene3D" id="1.10.486.10">
    <property type="entry name" value="PCRA, domain 4"/>
    <property type="match status" value="1"/>
</dbReference>
<dbReference type="Proteomes" id="UP000630660">
    <property type="component" value="Unassembled WGS sequence"/>
</dbReference>
<dbReference type="PANTHER" id="PTHR11070">
    <property type="entry name" value="UVRD / RECB / PCRA DNA HELICASE FAMILY MEMBER"/>
    <property type="match status" value="1"/>
</dbReference>
<dbReference type="Pfam" id="PF13361">
    <property type="entry name" value="UvrD_C"/>
    <property type="match status" value="1"/>
</dbReference>
<evidence type="ECO:0000256" key="10">
    <source>
        <dbReference type="PROSITE-ProRule" id="PRU00560"/>
    </source>
</evidence>
<dbReference type="GO" id="GO:0000725">
    <property type="term" value="P:recombinational repair"/>
    <property type="evidence" value="ECO:0007669"/>
    <property type="project" value="TreeGrafter"/>
</dbReference>
<evidence type="ECO:0000313" key="14">
    <source>
        <dbReference type="Proteomes" id="UP000630660"/>
    </source>
</evidence>
<evidence type="ECO:0000256" key="9">
    <source>
        <dbReference type="ARBA" id="ARBA00048988"/>
    </source>
</evidence>
<keyword evidence="6" id="KW-0413">Isomerase</keyword>
<evidence type="ECO:0000259" key="12">
    <source>
        <dbReference type="PROSITE" id="PS51217"/>
    </source>
</evidence>
<dbReference type="InterPro" id="IPR014016">
    <property type="entry name" value="UvrD-like_ATP-bd"/>
</dbReference>
<evidence type="ECO:0000256" key="4">
    <source>
        <dbReference type="ARBA" id="ARBA00022806"/>
    </source>
</evidence>
<dbReference type="Pfam" id="PF00580">
    <property type="entry name" value="UvrD-helicase"/>
    <property type="match status" value="1"/>
</dbReference>
<keyword evidence="3 10" id="KW-0378">Hydrolase</keyword>
<dbReference type="GO" id="GO:0003677">
    <property type="term" value="F:DNA binding"/>
    <property type="evidence" value="ECO:0007669"/>
    <property type="project" value="InterPro"/>
</dbReference>
<dbReference type="PROSITE" id="PS51198">
    <property type="entry name" value="UVRD_HELICASE_ATP_BIND"/>
    <property type="match status" value="1"/>
</dbReference>
<comment type="similarity">
    <text evidence="1">Belongs to the helicase family. UvrD subfamily.</text>
</comment>
<evidence type="ECO:0000256" key="7">
    <source>
        <dbReference type="ARBA" id="ARBA00034617"/>
    </source>
</evidence>
<keyword evidence="4 10" id="KW-0347">Helicase</keyword>
<dbReference type="CDD" id="cd17932">
    <property type="entry name" value="DEXQc_UvrD"/>
    <property type="match status" value="1"/>
</dbReference>
<keyword evidence="5 10" id="KW-0067">ATP-binding</keyword>
<comment type="caution">
    <text evidence="13">The sequence shown here is derived from an EMBL/GenBank/DDBJ whole genome shotgun (WGS) entry which is preliminary data.</text>
</comment>
<evidence type="ECO:0000256" key="3">
    <source>
        <dbReference type="ARBA" id="ARBA00022801"/>
    </source>
</evidence>
<dbReference type="InterPro" id="IPR014017">
    <property type="entry name" value="DNA_helicase_UvrD-like_C"/>
</dbReference>
<feature type="non-terminal residue" evidence="13">
    <location>
        <position position="642"/>
    </location>
</feature>
<gene>
    <name evidence="13" type="ORF">GF359_09650</name>
</gene>
<dbReference type="EC" id="5.6.2.4" evidence="8"/>
<feature type="binding site" evidence="10">
    <location>
        <begin position="86"/>
        <end position="93"/>
    </location>
    <ligand>
        <name>ATP</name>
        <dbReference type="ChEBI" id="CHEBI:30616"/>
    </ligand>
</feature>
<evidence type="ECO:0000256" key="5">
    <source>
        <dbReference type="ARBA" id="ARBA00022840"/>
    </source>
</evidence>
<evidence type="ECO:0000313" key="13">
    <source>
        <dbReference type="EMBL" id="MBD3365463.1"/>
    </source>
</evidence>
<protein>
    <recommendedName>
        <fullName evidence="8">DNA 3'-5' helicase</fullName>
        <ecNumber evidence="8">5.6.2.4</ecNumber>
    </recommendedName>
</protein>
<comment type="catalytic activity">
    <reaction evidence="9">
        <text>ATP + H2O = ADP + phosphate + H(+)</text>
        <dbReference type="Rhea" id="RHEA:13065"/>
        <dbReference type="ChEBI" id="CHEBI:15377"/>
        <dbReference type="ChEBI" id="CHEBI:15378"/>
        <dbReference type="ChEBI" id="CHEBI:30616"/>
        <dbReference type="ChEBI" id="CHEBI:43474"/>
        <dbReference type="ChEBI" id="CHEBI:456216"/>
        <dbReference type="EC" id="5.6.2.4"/>
    </reaction>
</comment>
<dbReference type="Gene3D" id="3.40.50.300">
    <property type="entry name" value="P-loop containing nucleotide triphosphate hydrolases"/>
    <property type="match status" value="2"/>
</dbReference>
<dbReference type="SUPFAM" id="SSF52540">
    <property type="entry name" value="P-loop containing nucleoside triphosphate hydrolases"/>
    <property type="match status" value="1"/>
</dbReference>
<keyword evidence="2 10" id="KW-0547">Nucleotide-binding</keyword>
<dbReference type="InterPro" id="IPR000212">
    <property type="entry name" value="DNA_helicase_UvrD/REP"/>
</dbReference>